<comment type="caution">
    <text evidence="3">The sequence shown here is derived from an EMBL/GenBank/DDBJ whole genome shotgun (WGS) entry which is preliminary data.</text>
</comment>
<feature type="region of interest" description="Disordered" evidence="1">
    <location>
        <begin position="1"/>
        <end position="23"/>
    </location>
</feature>
<reference evidence="3 4" key="1">
    <citation type="submission" date="2021-01" db="EMBL/GenBank/DDBJ databases">
        <title>Whole genome shotgun sequence of Planobispora longispora NBRC 13918.</title>
        <authorList>
            <person name="Komaki H."/>
            <person name="Tamura T."/>
        </authorList>
    </citation>
    <scope>NUCLEOTIDE SEQUENCE [LARGE SCALE GENOMIC DNA]</scope>
    <source>
        <strain evidence="3 4">NBRC 13918</strain>
    </source>
</reference>
<dbReference type="Proteomes" id="UP000616724">
    <property type="component" value="Unassembled WGS sequence"/>
</dbReference>
<keyword evidence="2" id="KW-0472">Membrane</keyword>
<gene>
    <name evidence="3" type="ORF">Plo01_07220</name>
</gene>
<evidence type="ECO:0008006" key="5">
    <source>
        <dbReference type="Google" id="ProtNLM"/>
    </source>
</evidence>
<evidence type="ECO:0000256" key="1">
    <source>
        <dbReference type="SAM" id="MobiDB-lite"/>
    </source>
</evidence>
<evidence type="ECO:0000256" key="2">
    <source>
        <dbReference type="SAM" id="Phobius"/>
    </source>
</evidence>
<feature type="transmembrane region" description="Helical" evidence="2">
    <location>
        <begin position="29"/>
        <end position="48"/>
    </location>
</feature>
<dbReference type="AlphaFoldDB" id="A0A8J3RL46"/>
<evidence type="ECO:0000313" key="4">
    <source>
        <dbReference type="Proteomes" id="UP000616724"/>
    </source>
</evidence>
<accession>A0A8J3RL46</accession>
<proteinExistence type="predicted"/>
<keyword evidence="4" id="KW-1185">Reference proteome</keyword>
<dbReference type="EMBL" id="BOOH01000006">
    <property type="protein sequence ID" value="GIH74293.1"/>
    <property type="molecule type" value="Genomic_DNA"/>
</dbReference>
<organism evidence="3 4">
    <name type="scientific">Planobispora longispora</name>
    <dbReference type="NCBI Taxonomy" id="28887"/>
    <lineage>
        <taxon>Bacteria</taxon>
        <taxon>Bacillati</taxon>
        <taxon>Actinomycetota</taxon>
        <taxon>Actinomycetes</taxon>
        <taxon>Streptosporangiales</taxon>
        <taxon>Streptosporangiaceae</taxon>
        <taxon>Planobispora</taxon>
    </lineage>
</organism>
<dbReference type="RefSeq" id="WP_203889033.1">
    <property type="nucleotide sequence ID" value="NZ_BOOH01000006.1"/>
</dbReference>
<evidence type="ECO:0000313" key="3">
    <source>
        <dbReference type="EMBL" id="GIH74293.1"/>
    </source>
</evidence>
<sequence>MTEVRGDAGTGVRAPGGVLSDRSGRRKPYVIFSAAVTGVAGALAVQLARSVR</sequence>
<name>A0A8J3RL46_9ACTN</name>
<protein>
    <recommendedName>
        <fullName evidence="5">MFS transporter</fullName>
    </recommendedName>
</protein>
<keyword evidence="2" id="KW-0812">Transmembrane</keyword>
<keyword evidence="2" id="KW-1133">Transmembrane helix</keyword>